<dbReference type="PROSITE" id="PS51012">
    <property type="entry name" value="ABC_TM2"/>
    <property type="match status" value="1"/>
</dbReference>
<evidence type="ECO:0000256" key="6">
    <source>
        <dbReference type="ARBA" id="ARBA00022692"/>
    </source>
</evidence>
<evidence type="ECO:0000256" key="7">
    <source>
        <dbReference type="ARBA" id="ARBA00022903"/>
    </source>
</evidence>
<dbReference type="STRING" id="266128.ABB25_10945"/>
<name>A0A0R0BHG4_9GAMM</name>
<protein>
    <recommendedName>
        <fullName evidence="11">Transport permease protein</fullName>
    </recommendedName>
</protein>
<keyword evidence="3 11" id="KW-0813">Transport</keyword>
<dbReference type="InterPro" id="IPR000412">
    <property type="entry name" value="ABC_2_transport"/>
</dbReference>
<evidence type="ECO:0000256" key="3">
    <source>
        <dbReference type="ARBA" id="ARBA00022448"/>
    </source>
</evidence>
<evidence type="ECO:0000256" key="10">
    <source>
        <dbReference type="ARBA" id="ARBA00023136"/>
    </source>
</evidence>
<dbReference type="Proteomes" id="UP000051254">
    <property type="component" value="Unassembled WGS sequence"/>
</dbReference>
<reference evidence="13 14" key="1">
    <citation type="submission" date="2015-05" db="EMBL/GenBank/DDBJ databases">
        <title>Genome sequencing and analysis of members of genus Stenotrophomonas.</title>
        <authorList>
            <person name="Patil P.P."/>
            <person name="Midha S."/>
            <person name="Patil P.B."/>
        </authorList>
    </citation>
    <scope>NUCLEOTIDE SEQUENCE [LARGE SCALE GENOMIC DNA]</scope>
    <source>
        <strain evidence="13 14">DSM 17805</strain>
    </source>
</reference>
<keyword evidence="9" id="KW-0625">Polysaccharide transport</keyword>
<evidence type="ECO:0000256" key="8">
    <source>
        <dbReference type="ARBA" id="ARBA00022989"/>
    </source>
</evidence>
<dbReference type="GO" id="GO:0015774">
    <property type="term" value="P:polysaccharide transport"/>
    <property type="evidence" value="ECO:0007669"/>
    <property type="project" value="UniProtKB-KW"/>
</dbReference>
<dbReference type="PRINTS" id="PR00164">
    <property type="entry name" value="ABC2TRNSPORT"/>
</dbReference>
<keyword evidence="5" id="KW-0762">Sugar transport</keyword>
<keyword evidence="4 11" id="KW-1003">Cell membrane</keyword>
<comment type="similarity">
    <text evidence="2 11">Belongs to the ABC-2 integral membrane protein family.</text>
</comment>
<feature type="transmembrane region" description="Helical" evidence="11">
    <location>
        <begin position="104"/>
        <end position="137"/>
    </location>
</feature>
<dbReference type="GO" id="GO:0043190">
    <property type="term" value="C:ATP-binding cassette (ABC) transporter complex"/>
    <property type="evidence" value="ECO:0007669"/>
    <property type="project" value="InterPro"/>
</dbReference>
<dbReference type="Pfam" id="PF01061">
    <property type="entry name" value="ABC2_membrane"/>
    <property type="match status" value="1"/>
</dbReference>
<dbReference type="AlphaFoldDB" id="A0A0R0BHG4"/>
<dbReference type="GO" id="GO:0015920">
    <property type="term" value="P:lipopolysaccharide transport"/>
    <property type="evidence" value="ECO:0007669"/>
    <property type="project" value="TreeGrafter"/>
</dbReference>
<feature type="transmembrane region" description="Helical" evidence="11">
    <location>
        <begin position="25"/>
        <end position="53"/>
    </location>
</feature>
<gene>
    <name evidence="13" type="ORF">ABB25_10945</name>
</gene>
<evidence type="ECO:0000256" key="2">
    <source>
        <dbReference type="ARBA" id="ARBA00007783"/>
    </source>
</evidence>
<evidence type="ECO:0000256" key="11">
    <source>
        <dbReference type="RuleBase" id="RU361157"/>
    </source>
</evidence>
<keyword evidence="8 11" id="KW-1133">Transmembrane helix</keyword>
<dbReference type="PANTHER" id="PTHR30413">
    <property type="entry name" value="INNER MEMBRANE TRANSPORT PERMEASE"/>
    <property type="match status" value="1"/>
</dbReference>
<proteinExistence type="inferred from homology"/>
<evidence type="ECO:0000256" key="5">
    <source>
        <dbReference type="ARBA" id="ARBA00022597"/>
    </source>
</evidence>
<evidence type="ECO:0000313" key="14">
    <source>
        <dbReference type="Proteomes" id="UP000051254"/>
    </source>
</evidence>
<feature type="transmembrane region" description="Helical" evidence="11">
    <location>
        <begin position="143"/>
        <end position="168"/>
    </location>
</feature>
<evidence type="ECO:0000256" key="1">
    <source>
        <dbReference type="ARBA" id="ARBA00004651"/>
    </source>
</evidence>
<keyword evidence="10 11" id="KW-0472">Membrane</keyword>
<sequence length="260" mass="28874">MSISNTAELVFQLARREVSARYKGSVLGIFWSFVNPLLMLCVYTLFFSVILKVRWGDSPQSRSEFAMLLFVGLMMHGFLAECINRAPGLVVGNVNYVKKVVFPIGILPVVSICSALFHWAISMVVLALALLVLGYGLPPTFPLIFVVMLPLILYALGLSWMLSVLGVFLRDINQVVGVFSQILLFLSPVFFPISNIPLEYRGIFMANPLTTLIEQGRSVVIAGQFPDWGAWSVQLLVSLAFCFLGFSFFRRTKGGFADVL</sequence>
<dbReference type="InterPro" id="IPR047817">
    <property type="entry name" value="ABC2_TM_bact-type"/>
</dbReference>
<evidence type="ECO:0000259" key="12">
    <source>
        <dbReference type="PROSITE" id="PS51012"/>
    </source>
</evidence>
<feature type="transmembrane region" description="Helical" evidence="11">
    <location>
        <begin position="228"/>
        <end position="249"/>
    </location>
</feature>
<organism evidence="13 14">
    <name type="scientific">Stenotrophomonas koreensis</name>
    <dbReference type="NCBI Taxonomy" id="266128"/>
    <lineage>
        <taxon>Bacteria</taxon>
        <taxon>Pseudomonadati</taxon>
        <taxon>Pseudomonadota</taxon>
        <taxon>Gammaproteobacteria</taxon>
        <taxon>Lysobacterales</taxon>
        <taxon>Lysobacteraceae</taxon>
        <taxon>Stenotrophomonas</taxon>
    </lineage>
</organism>
<dbReference type="InterPro" id="IPR013525">
    <property type="entry name" value="ABC2_TM"/>
</dbReference>
<dbReference type="PATRIC" id="fig|266128.3.peg.1068"/>
<comment type="caution">
    <text evidence="13">The sequence shown here is derived from an EMBL/GenBank/DDBJ whole genome shotgun (WGS) entry which is preliminary data.</text>
</comment>
<evidence type="ECO:0000256" key="4">
    <source>
        <dbReference type="ARBA" id="ARBA00022475"/>
    </source>
</evidence>
<feature type="domain" description="ABC transmembrane type-2" evidence="12">
    <location>
        <begin position="27"/>
        <end position="252"/>
    </location>
</feature>
<keyword evidence="14" id="KW-1185">Reference proteome</keyword>
<dbReference type="GO" id="GO:0140359">
    <property type="term" value="F:ABC-type transporter activity"/>
    <property type="evidence" value="ECO:0007669"/>
    <property type="project" value="InterPro"/>
</dbReference>
<comment type="subcellular location">
    <subcellularLocation>
        <location evidence="11">Cell inner membrane</location>
        <topology evidence="11">Multi-pass membrane protein</topology>
    </subcellularLocation>
    <subcellularLocation>
        <location evidence="1">Cell membrane</location>
        <topology evidence="1">Multi-pass membrane protein</topology>
    </subcellularLocation>
</comment>
<feature type="transmembrane region" description="Helical" evidence="11">
    <location>
        <begin position="175"/>
        <end position="193"/>
    </location>
</feature>
<accession>A0A0R0BHG4</accession>
<dbReference type="RefSeq" id="WP_057666716.1">
    <property type="nucleotide sequence ID" value="NZ_LDJH01000018.1"/>
</dbReference>
<evidence type="ECO:0000256" key="9">
    <source>
        <dbReference type="ARBA" id="ARBA00023047"/>
    </source>
</evidence>
<feature type="transmembrane region" description="Helical" evidence="11">
    <location>
        <begin position="65"/>
        <end position="83"/>
    </location>
</feature>
<evidence type="ECO:0000313" key="13">
    <source>
        <dbReference type="EMBL" id="KRG56656.1"/>
    </source>
</evidence>
<dbReference type="PANTHER" id="PTHR30413:SF10">
    <property type="entry name" value="CAPSULE POLYSACCHARIDE EXPORT INNER-MEMBRANE PROTEIN CTRC"/>
    <property type="match status" value="1"/>
</dbReference>
<keyword evidence="6 11" id="KW-0812">Transmembrane</keyword>
<keyword evidence="7" id="KW-0972">Capsule biogenesis/degradation</keyword>
<dbReference type="EMBL" id="LDJH01000018">
    <property type="protein sequence ID" value="KRG56656.1"/>
    <property type="molecule type" value="Genomic_DNA"/>
</dbReference>
<dbReference type="OrthoDB" id="9786910at2"/>